<proteinExistence type="predicted"/>
<name>G0UU66_TRYCI</name>
<protein>
    <submittedName>
        <fullName evidence="1">Uncharacterized protein</fullName>
    </submittedName>
</protein>
<organism evidence="1">
    <name type="scientific">Trypanosoma congolense (strain IL3000)</name>
    <dbReference type="NCBI Taxonomy" id="1068625"/>
    <lineage>
        <taxon>Eukaryota</taxon>
        <taxon>Discoba</taxon>
        <taxon>Euglenozoa</taxon>
        <taxon>Kinetoplastea</taxon>
        <taxon>Metakinetoplastina</taxon>
        <taxon>Trypanosomatida</taxon>
        <taxon>Trypanosomatidae</taxon>
        <taxon>Trypanosoma</taxon>
        <taxon>Nannomonas</taxon>
    </lineage>
</organism>
<reference evidence="1" key="1">
    <citation type="journal article" date="2012" name="Proc. Natl. Acad. Sci. U.S.A.">
        <title>Antigenic diversity is generated by distinct evolutionary mechanisms in African trypanosome species.</title>
        <authorList>
            <person name="Jackson A.P."/>
            <person name="Berry A."/>
            <person name="Aslett M."/>
            <person name="Allison H.C."/>
            <person name="Burton P."/>
            <person name="Vavrova-Anderson J."/>
            <person name="Brown R."/>
            <person name="Browne H."/>
            <person name="Corton N."/>
            <person name="Hauser H."/>
            <person name="Gamble J."/>
            <person name="Gilderthorp R."/>
            <person name="Marcello L."/>
            <person name="McQuillan J."/>
            <person name="Otto T.D."/>
            <person name="Quail M.A."/>
            <person name="Sanders M.J."/>
            <person name="van Tonder A."/>
            <person name="Ginger M.L."/>
            <person name="Field M.C."/>
            <person name="Barry J.D."/>
            <person name="Hertz-Fowler C."/>
            <person name="Berriman M."/>
        </authorList>
    </citation>
    <scope>NUCLEOTIDE SEQUENCE</scope>
    <source>
        <strain evidence="1">IL3000</strain>
    </source>
</reference>
<dbReference type="EMBL" id="HE575322">
    <property type="protein sequence ID" value="CCC92930.1"/>
    <property type="molecule type" value="Genomic_DNA"/>
</dbReference>
<sequence length="135" mass="14675">MASRGKPITGSDLAIGEGSAVFLPQEACTVLQTNAGEGPVSSSFICHHLISFSFTHNSSSTTYFLLVIGRWTVSSLRNCCRLREQHSLKWVNVMGGEKSNVRKLVNRHLLAVRKDRETPAGRLTHAGPRSTGAIV</sequence>
<dbReference type="AlphaFoldDB" id="G0UU66"/>
<accession>G0UU66</accession>
<evidence type="ECO:0000313" key="1">
    <source>
        <dbReference type="EMBL" id="CCC92930.1"/>
    </source>
</evidence>
<gene>
    <name evidence="1" type="ORF">TCIL3000_9_3270</name>
</gene>